<keyword evidence="4" id="KW-0456">Lyase</keyword>
<evidence type="ECO:0000256" key="3">
    <source>
        <dbReference type="ARBA" id="ARBA00022833"/>
    </source>
</evidence>
<dbReference type="GO" id="GO:0005737">
    <property type="term" value="C:cytoplasm"/>
    <property type="evidence" value="ECO:0007669"/>
    <property type="project" value="TreeGrafter"/>
</dbReference>
<proteinExistence type="inferred from homology"/>
<comment type="function">
    <text evidence="4">Reversible hydration of carbon dioxide.</text>
</comment>
<feature type="region of interest" description="Disordered" evidence="5">
    <location>
        <begin position="456"/>
        <end position="489"/>
    </location>
</feature>
<comment type="cofactor">
    <cofactor evidence="4">
        <name>Zn(2+)</name>
        <dbReference type="ChEBI" id="CHEBI:29105"/>
    </cofactor>
</comment>
<comment type="similarity">
    <text evidence="1 4">Belongs to the alpha-carbonic anhydrase family.</text>
</comment>
<name>A0A7R9PI59_TIMGE</name>
<dbReference type="Pfam" id="PF00194">
    <property type="entry name" value="Carb_anhydrase"/>
    <property type="match status" value="1"/>
</dbReference>
<comment type="catalytic activity">
    <reaction evidence="4">
        <text>hydrogencarbonate + H(+) = CO2 + H2O</text>
        <dbReference type="Rhea" id="RHEA:10748"/>
        <dbReference type="ChEBI" id="CHEBI:15377"/>
        <dbReference type="ChEBI" id="CHEBI:15378"/>
        <dbReference type="ChEBI" id="CHEBI:16526"/>
        <dbReference type="ChEBI" id="CHEBI:17544"/>
        <dbReference type="EC" id="4.2.1.1"/>
    </reaction>
</comment>
<feature type="compositionally biased region" description="Low complexity" evidence="5">
    <location>
        <begin position="326"/>
        <end position="343"/>
    </location>
</feature>
<dbReference type="InterPro" id="IPR001148">
    <property type="entry name" value="CA_dom"/>
</dbReference>
<reference evidence="7" key="1">
    <citation type="submission" date="2020-11" db="EMBL/GenBank/DDBJ databases">
        <authorList>
            <person name="Tran Van P."/>
        </authorList>
    </citation>
    <scope>NUCLEOTIDE SEQUENCE</scope>
</reference>
<sequence>MTGEIVVQSESIVLRVVITKCNLSLSLRENADTFKERIQHVQGLSDSDGHMFSPIELDITTMLPLDLPQLDWYNYDLMPKKMKITNTTHTVILNTFTMLPFLNNGPILGDYIFSQLHFHWGASEEEGSEHHVDGQSFPLEMHVVHFKSCYNTQDKALREKDGLLVIAYFFKISPEPNPDIQCIIDALPQIVVPHTSCQLPPQPISSFLRMFDRDYFLYWGSVMTSSCAHRILWFVSREPIPISLEQVCLATQTRMAMFRVLKSSNDKPMTDNFRRPKPIGNRSVFHVSGTSCDPPTLLPLISGPRRNISKSRSSNLKPYKPKKVLSGSRNSDKSFSSRSSRISGTASTPISNHGPSSVLLHPQKESLPLHLKNSTAMHISFARPMSTTDSLPMPTKESMLMPTSESLSMPTKESMQIPISKSLSMPSKESMQMPISKSISMPSKESMQMPISKSISMPTKKSMQIPTSESLSMPTKKSMQMPTSKSLSMTTKESMQIPASEFMQLPTSESLLMSTKESMQIPTSESLSMPTKESMQMPTSKSLSMPIKESMQMPTLESLSMPSKISMQIPTSESLSVPTKKSMQKPASKSLSMPTKESIQLPTSKSRQIPTSESLSMPTKASMQMPTSESLSMPTKESMQMPTSKSLSVSTKESMQMPASESMQLPTSESMQMPTSELLSMPTKASMQMPTSESLSMPTKESMQIPTSESLSMPTKASMQMPTSESLSMPSKESMQMHTSESLSMPTKESMQMPKAESLPMLKSDPLPMSGRHSVFASSTKSQPMLLEESTLISTTVHAPISENRSYEKNIASEMKHPKSGQMKPSAMSLSSYFKPSMREIMVSNVSLGQPSSNFFPEIKSREPLKAPPPTPISSEMEIQESLYQIMKQQIMFAVSVDSTAPRHLSTITSDEHPCSASSQFSDTSLEILEAISEKTTQLPSINSKLSRCAIGERQWDIGTQIPSVPYQPLFKVSGGDMTLRNITQAGAVRSQEFPDEKLYREFSYEAGENDMAWTNETPSEKNLEIREEDVAIPVEEATVKQEIMSGEDIPLLKGDMDTFEKEITSHLPLESETNEYIQMEAADGEQKVAHRWSLAPNFIPCLDKGSVHITPKVSALATTTVMAGFTDFEPEIFHGHAHKM</sequence>
<feature type="compositionally biased region" description="Polar residues" evidence="5">
    <location>
        <begin position="344"/>
        <end position="355"/>
    </location>
</feature>
<dbReference type="GO" id="GO:0004089">
    <property type="term" value="F:carbonate dehydratase activity"/>
    <property type="evidence" value="ECO:0007669"/>
    <property type="project" value="UniProtKB-UniRule"/>
</dbReference>
<dbReference type="GO" id="GO:0008270">
    <property type="term" value="F:zinc ion binding"/>
    <property type="evidence" value="ECO:0007669"/>
    <property type="project" value="UniProtKB-UniRule"/>
</dbReference>
<dbReference type="EMBL" id="OE839609">
    <property type="protein sequence ID" value="CAD7587888.1"/>
    <property type="molecule type" value="Genomic_DNA"/>
</dbReference>
<evidence type="ECO:0000256" key="4">
    <source>
        <dbReference type="RuleBase" id="RU367011"/>
    </source>
</evidence>
<dbReference type="InterPro" id="IPR023561">
    <property type="entry name" value="Carbonic_anhydrase_a-class"/>
</dbReference>
<feature type="domain" description="Alpha-carbonic anhydrase" evidence="6">
    <location>
        <begin position="21"/>
        <end position="288"/>
    </location>
</feature>
<gene>
    <name evidence="7" type="ORF">TGEB3V08_LOCUS2037</name>
</gene>
<protein>
    <recommendedName>
        <fullName evidence="4">Carbonic anhydrase</fullName>
        <ecNumber evidence="4">4.2.1.1</ecNumber>
    </recommendedName>
</protein>
<feature type="region of interest" description="Disordered" evidence="5">
    <location>
        <begin position="569"/>
        <end position="650"/>
    </location>
</feature>
<dbReference type="Gene3D" id="3.10.200.10">
    <property type="entry name" value="Alpha carbonic anhydrase"/>
    <property type="match status" value="1"/>
</dbReference>
<dbReference type="SUPFAM" id="SSF51069">
    <property type="entry name" value="Carbonic anhydrase"/>
    <property type="match status" value="1"/>
</dbReference>
<evidence type="ECO:0000256" key="5">
    <source>
        <dbReference type="SAM" id="MobiDB-lite"/>
    </source>
</evidence>
<dbReference type="InterPro" id="IPR036398">
    <property type="entry name" value="CA_dom_sf"/>
</dbReference>
<dbReference type="InterPro" id="IPR018338">
    <property type="entry name" value="Carbonic_anhydrase_a-class_CS"/>
</dbReference>
<dbReference type="PANTHER" id="PTHR18952">
    <property type="entry name" value="CARBONIC ANHYDRASE"/>
    <property type="match status" value="1"/>
</dbReference>
<evidence type="ECO:0000256" key="1">
    <source>
        <dbReference type="ARBA" id="ARBA00010718"/>
    </source>
</evidence>
<evidence type="ECO:0000256" key="2">
    <source>
        <dbReference type="ARBA" id="ARBA00022723"/>
    </source>
</evidence>
<feature type="region of interest" description="Disordered" evidence="5">
    <location>
        <begin position="683"/>
        <end position="731"/>
    </location>
</feature>
<dbReference type="PROSITE" id="PS00162">
    <property type="entry name" value="ALPHA_CA_1"/>
    <property type="match status" value="1"/>
</dbReference>
<dbReference type="SMART" id="SM01057">
    <property type="entry name" value="Carb_anhydrase"/>
    <property type="match status" value="1"/>
</dbReference>
<evidence type="ECO:0000259" key="6">
    <source>
        <dbReference type="PROSITE" id="PS51144"/>
    </source>
</evidence>
<organism evidence="7">
    <name type="scientific">Timema genevievae</name>
    <name type="common">Walking stick</name>
    <dbReference type="NCBI Taxonomy" id="629358"/>
    <lineage>
        <taxon>Eukaryota</taxon>
        <taxon>Metazoa</taxon>
        <taxon>Ecdysozoa</taxon>
        <taxon>Arthropoda</taxon>
        <taxon>Hexapoda</taxon>
        <taxon>Insecta</taxon>
        <taxon>Pterygota</taxon>
        <taxon>Neoptera</taxon>
        <taxon>Polyneoptera</taxon>
        <taxon>Phasmatodea</taxon>
        <taxon>Timematodea</taxon>
        <taxon>Timematoidea</taxon>
        <taxon>Timematidae</taxon>
        <taxon>Timema</taxon>
    </lineage>
</organism>
<dbReference type="EC" id="4.2.1.1" evidence="4"/>
<dbReference type="CDD" id="cd00326">
    <property type="entry name" value="alpha_CA"/>
    <property type="match status" value="1"/>
</dbReference>
<feature type="region of interest" description="Disordered" evidence="5">
    <location>
        <begin position="519"/>
        <end position="539"/>
    </location>
</feature>
<dbReference type="AlphaFoldDB" id="A0A7R9PI59"/>
<dbReference type="PROSITE" id="PS51144">
    <property type="entry name" value="ALPHA_CA_2"/>
    <property type="match status" value="1"/>
</dbReference>
<feature type="region of interest" description="Disordered" evidence="5">
    <location>
        <begin position="267"/>
        <end position="360"/>
    </location>
</feature>
<keyword evidence="3 4" id="KW-0862">Zinc</keyword>
<accession>A0A7R9PI59</accession>
<dbReference type="PANTHER" id="PTHR18952:SF233">
    <property type="entry name" value="CARBONIC ANHYDRASE 14"/>
    <property type="match status" value="1"/>
</dbReference>
<evidence type="ECO:0000313" key="7">
    <source>
        <dbReference type="EMBL" id="CAD7587888.1"/>
    </source>
</evidence>
<keyword evidence="2 4" id="KW-0479">Metal-binding</keyword>